<dbReference type="EMBL" id="CP018047">
    <property type="protein sequence ID" value="AQU67555.1"/>
    <property type="molecule type" value="Genomic_DNA"/>
</dbReference>
<evidence type="ECO:0000256" key="1">
    <source>
        <dbReference type="SAM" id="MobiDB-lite"/>
    </source>
</evidence>
<dbReference type="AlphaFoldDB" id="A0A1U9QV71"/>
<name>A0A1U9QV71_STRNV</name>
<sequence length="89" mass="9678">MSGSEARRFLSRLMNAFGTDGVLVVRKLDSGSEADKDPEWLLGPGAALAWPKCECGSPKCPDYVPPDPPPTGLSARLAERNQHSWRGRL</sequence>
<evidence type="ECO:0000313" key="3">
    <source>
        <dbReference type="Proteomes" id="UP000189677"/>
    </source>
</evidence>
<organism evidence="2 3">
    <name type="scientific">Streptomyces niveus</name>
    <name type="common">Streptomyces spheroides</name>
    <dbReference type="NCBI Taxonomy" id="193462"/>
    <lineage>
        <taxon>Bacteria</taxon>
        <taxon>Bacillati</taxon>
        <taxon>Actinomycetota</taxon>
        <taxon>Actinomycetes</taxon>
        <taxon>Kitasatosporales</taxon>
        <taxon>Streptomycetaceae</taxon>
        <taxon>Streptomyces</taxon>
    </lineage>
</organism>
<feature type="region of interest" description="Disordered" evidence="1">
    <location>
        <begin position="66"/>
        <end position="89"/>
    </location>
</feature>
<gene>
    <name evidence="2" type="ORF">BBN63_16225</name>
</gene>
<proteinExistence type="predicted"/>
<reference evidence="2 3" key="1">
    <citation type="submission" date="2016-11" db="EMBL/GenBank/DDBJ databases">
        <title>Complete genome sequence of Streptomyces niveus SCSIO 3406.</title>
        <authorList>
            <person name="Zhu Q."/>
            <person name="Cheng W."/>
            <person name="Song Y."/>
            <person name="Li Q."/>
            <person name="Ju J."/>
        </authorList>
    </citation>
    <scope>NUCLEOTIDE SEQUENCE [LARGE SCALE GENOMIC DNA]</scope>
    <source>
        <strain evidence="2 3">SCSIO 3406</strain>
    </source>
</reference>
<evidence type="ECO:0000313" key="2">
    <source>
        <dbReference type="EMBL" id="AQU67555.1"/>
    </source>
</evidence>
<accession>A0A1U9QV71</accession>
<keyword evidence="3" id="KW-1185">Reference proteome</keyword>
<protein>
    <submittedName>
        <fullName evidence="2">Uncharacterized protein</fullName>
    </submittedName>
</protein>
<dbReference type="KEGG" id="snw:BBN63_16225"/>
<dbReference type="Proteomes" id="UP000189677">
    <property type="component" value="Chromosome"/>
</dbReference>